<dbReference type="Proteomes" id="UP000593758">
    <property type="component" value="Chromosome"/>
</dbReference>
<evidence type="ECO:0000256" key="3">
    <source>
        <dbReference type="ARBA" id="ARBA00011738"/>
    </source>
</evidence>
<dbReference type="GO" id="GO:0006817">
    <property type="term" value="P:phosphate ion transport"/>
    <property type="evidence" value="ECO:0007669"/>
    <property type="project" value="UniProtKB-KW"/>
</dbReference>
<dbReference type="SUPFAM" id="SSF109755">
    <property type="entry name" value="PhoU-like"/>
    <property type="match status" value="1"/>
</dbReference>
<dbReference type="InterPro" id="IPR028366">
    <property type="entry name" value="PhoU"/>
</dbReference>
<accession>A0A7M1SV45</accession>
<reference evidence="9 10" key="1">
    <citation type="submission" date="2020-10" db="EMBL/GenBank/DDBJ databases">
        <title>Haloactinobacterium sp. RN3S43, a bacterium isolated from saline soil.</title>
        <authorList>
            <person name="Sun J.-Q."/>
        </authorList>
    </citation>
    <scope>NUCLEOTIDE SEQUENCE [LARGE SCALE GENOMIC DNA]</scope>
    <source>
        <strain evidence="9 10">RN3S43</strain>
    </source>
</reference>
<dbReference type="GO" id="GO:0045936">
    <property type="term" value="P:negative regulation of phosphate metabolic process"/>
    <property type="evidence" value="ECO:0007669"/>
    <property type="project" value="InterPro"/>
</dbReference>
<dbReference type="NCBIfam" id="TIGR02135">
    <property type="entry name" value="phoU_full"/>
    <property type="match status" value="1"/>
</dbReference>
<feature type="domain" description="PhoU" evidence="8">
    <location>
        <begin position="124"/>
        <end position="204"/>
    </location>
</feature>
<keyword evidence="5 7" id="KW-0963">Cytoplasm</keyword>
<keyword evidence="6 7" id="KW-0592">Phosphate transport</keyword>
<sequence>MRAIFEQELEQVGEGLLQMARHVQAGVRDASTALASADLQLAEQVIAADDAIDAIEAELDERCVTLLARQQPVATDLRVIVSGLRISASIERMGDLARHIAQVTRMRYPEQAIPEQARETFAALAEAANRAATDIVALLESHDLELAAAIESDDKQLDELHQRTFTTTLSPDWRGTTTETVDVTLLARFYERFGDHAVSVAQRISYLVTGDLDGVSSD</sequence>
<evidence type="ECO:0000256" key="5">
    <source>
        <dbReference type="ARBA" id="ARBA00022490"/>
    </source>
</evidence>
<evidence type="ECO:0000313" key="9">
    <source>
        <dbReference type="EMBL" id="QOR71418.1"/>
    </source>
</evidence>
<evidence type="ECO:0000256" key="6">
    <source>
        <dbReference type="ARBA" id="ARBA00022592"/>
    </source>
</evidence>
<comment type="similarity">
    <text evidence="2 7">Belongs to the PhoU family.</text>
</comment>
<proteinExistence type="inferred from homology"/>
<dbReference type="Pfam" id="PF01895">
    <property type="entry name" value="PhoU"/>
    <property type="match status" value="2"/>
</dbReference>
<gene>
    <name evidence="9" type="primary">phoU</name>
    <name evidence="9" type="ORF">IM660_03720</name>
</gene>
<dbReference type="PANTHER" id="PTHR42930:SF3">
    <property type="entry name" value="PHOSPHATE-SPECIFIC TRANSPORT SYSTEM ACCESSORY PROTEIN PHOU"/>
    <property type="match status" value="1"/>
</dbReference>
<dbReference type="InterPro" id="IPR038078">
    <property type="entry name" value="PhoU-like_sf"/>
</dbReference>
<keyword evidence="4 7" id="KW-0813">Transport</keyword>
<dbReference type="PANTHER" id="PTHR42930">
    <property type="entry name" value="PHOSPHATE-SPECIFIC TRANSPORT SYSTEM ACCESSORY PROTEIN PHOU"/>
    <property type="match status" value="1"/>
</dbReference>
<evidence type="ECO:0000256" key="1">
    <source>
        <dbReference type="ARBA" id="ARBA00004496"/>
    </source>
</evidence>
<dbReference type="GO" id="GO:0030643">
    <property type="term" value="P:intracellular phosphate ion homeostasis"/>
    <property type="evidence" value="ECO:0007669"/>
    <property type="project" value="InterPro"/>
</dbReference>
<dbReference type="AlphaFoldDB" id="A0A7M1SV45"/>
<dbReference type="FunFam" id="1.20.58.220:FF:000004">
    <property type="entry name" value="Phosphate-specific transport system accessory protein PhoU"/>
    <property type="match status" value="1"/>
</dbReference>
<dbReference type="Gene3D" id="1.20.58.220">
    <property type="entry name" value="Phosphate transport system protein phou homolog 2, domain 2"/>
    <property type="match status" value="1"/>
</dbReference>
<organism evidence="9 10">
    <name type="scientific">Ruania alkalisoli</name>
    <dbReference type="NCBI Taxonomy" id="2779775"/>
    <lineage>
        <taxon>Bacteria</taxon>
        <taxon>Bacillati</taxon>
        <taxon>Actinomycetota</taxon>
        <taxon>Actinomycetes</taxon>
        <taxon>Micrococcales</taxon>
        <taxon>Ruaniaceae</taxon>
        <taxon>Ruania</taxon>
    </lineage>
</organism>
<dbReference type="KEGG" id="halt:IM660_03720"/>
<evidence type="ECO:0000256" key="7">
    <source>
        <dbReference type="PIRNR" id="PIRNR003107"/>
    </source>
</evidence>
<dbReference type="GO" id="GO:0005737">
    <property type="term" value="C:cytoplasm"/>
    <property type="evidence" value="ECO:0007669"/>
    <property type="project" value="UniProtKB-SubCell"/>
</dbReference>
<comment type="subunit">
    <text evidence="3 7">Homodimer.</text>
</comment>
<keyword evidence="10" id="KW-1185">Reference proteome</keyword>
<evidence type="ECO:0000313" key="10">
    <source>
        <dbReference type="Proteomes" id="UP000593758"/>
    </source>
</evidence>
<evidence type="ECO:0000256" key="4">
    <source>
        <dbReference type="ARBA" id="ARBA00022448"/>
    </source>
</evidence>
<protein>
    <recommendedName>
        <fullName evidence="7">Phosphate-specific transport system accessory protein PhoU</fullName>
    </recommendedName>
</protein>
<comment type="subcellular location">
    <subcellularLocation>
        <location evidence="1 7">Cytoplasm</location>
    </subcellularLocation>
</comment>
<evidence type="ECO:0000256" key="2">
    <source>
        <dbReference type="ARBA" id="ARBA00008107"/>
    </source>
</evidence>
<comment type="function">
    <text evidence="7">Plays a role in the regulation of phosphate uptake.</text>
</comment>
<dbReference type="PIRSF" id="PIRSF003107">
    <property type="entry name" value="PhoU"/>
    <property type="match status" value="1"/>
</dbReference>
<name>A0A7M1SV45_9MICO</name>
<dbReference type="EMBL" id="CP063169">
    <property type="protein sequence ID" value="QOR71418.1"/>
    <property type="molecule type" value="Genomic_DNA"/>
</dbReference>
<feature type="domain" description="PhoU" evidence="8">
    <location>
        <begin position="16"/>
        <end position="103"/>
    </location>
</feature>
<evidence type="ECO:0000259" key="8">
    <source>
        <dbReference type="Pfam" id="PF01895"/>
    </source>
</evidence>
<dbReference type="RefSeq" id="WP_193498080.1">
    <property type="nucleotide sequence ID" value="NZ_CP063169.1"/>
</dbReference>
<dbReference type="InterPro" id="IPR026022">
    <property type="entry name" value="PhoU_dom"/>
</dbReference>